<evidence type="ECO:0000256" key="4">
    <source>
        <dbReference type="ARBA" id="ARBA00007706"/>
    </source>
</evidence>
<keyword evidence="12 19" id="KW-0472">Membrane</keyword>
<evidence type="ECO:0000256" key="1">
    <source>
        <dbReference type="ARBA" id="ARBA00001936"/>
    </source>
</evidence>
<dbReference type="Proteomes" id="UP001168990">
    <property type="component" value="Unassembled WGS sequence"/>
</dbReference>
<dbReference type="FunFam" id="3.90.550.10:FF:000044">
    <property type="entry name" value="Galactosylgalactosylxylosylprotein 3-beta-glucuronosyltransferase"/>
    <property type="match status" value="1"/>
</dbReference>
<comment type="cofactor">
    <cofactor evidence="1 17 19">
        <name>Mn(2+)</name>
        <dbReference type="ChEBI" id="CHEBI:29035"/>
    </cofactor>
</comment>
<dbReference type="EC" id="2.4.1.135" evidence="5 19"/>
<dbReference type="GO" id="GO:0005975">
    <property type="term" value="P:carbohydrate metabolic process"/>
    <property type="evidence" value="ECO:0007669"/>
    <property type="project" value="TreeGrafter"/>
</dbReference>
<dbReference type="PANTHER" id="PTHR10896:SF50">
    <property type="entry name" value="GALACTOSYLGALACTOSYLXYLOSYLPROTEIN 3-BETA-GLUCURONOSYLTRANSFERASE P"/>
    <property type="match status" value="1"/>
</dbReference>
<evidence type="ECO:0000256" key="14">
    <source>
        <dbReference type="ARBA" id="ARBA00023211"/>
    </source>
</evidence>
<evidence type="ECO:0000313" key="21">
    <source>
        <dbReference type="Proteomes" id="UP001168990"/>
    </source>
</evidence>
<proteinExistence type="inferred from homology"/>
<evidence type="ECO:0000256" key="2">
    <source>
        <dbReference type="ARBA" id="ARBA00004323"/>
    </source>
</evidence>
<dbReference type="CDD" id="cd00218">
    <property type="entry name" value="GlcAT-I"/>
    <property type="match status" value="1"/>
</dbReference>
<evidence type="ECO:0000256" key="17">
    <source>
        <dbReference type="PIRSR" id="PIRSR605027-3"/>
    </source>
</evidence>
<dbReference type="InterPro" id="IPR005027">
    <property type="entry name" value="Glyco_trans_43"/>
</dbReference>
<evidence type="ECO:0000256" key="10">
    <source>
        <dbReference type="ARBA" id="ARBA00022989"/>
    </source>
</evidence>
<keyword evidence="10 19" id="KW-1133">Transmembrane helix</keyword>
<keyword evidence="6 19" id="KW-0808">Transferase</keyword>
<evidence type="ECO:0000256" key="11">
    <source>
        <dbReference type="ARBA" id="ARBA00023034"/>
    </source>
</evidence>
<gene>
    <name evidence="20" type="ORF">PV328_006710</name>
</gene>
<sequence length="404" mass="45157">MKSSTKIWMIALAGICLFVYQYHLSTGVRFDQLAVQLNNVDAGAASYSSSNTLDGYDDNGFYKITEAKIRAAVQSVQNSNGLSPEIANQLIQELLGQLIKSGLTTKIKSTESIIGTRHLPTASSTIITKSSMTISIQNTTASELTSVVPSQKITRTPTPLYIITPTYRRPEQIPELTRMAHTLMLVDNVHWLVIEDAKIATEAVTKLLNRTGIRFDHLTAPMPDKYKQKKGAKPRGVSNRNRGLKWIRANATDGVFYFADDDNTYDLDLFNEIRKTNKVSMLPVGLCTKFGLSSPIVKDGKFIGFYDGWIAGRKFPVDMASFAVNVKFLLQRPNATMPYRAGFEEDGFLRSLAPFEPREIELLANNCTRVLAWHTQTKKNEPSAPLDMKLYYSTNLVDLKKQIV</sequence>
<keyword evidence="7 19" id="KW-0812">Transmembrane</keyword>
<dbReference type="Pfam" id="PF03360">
    <property type="entry name" value="Glyco_transf_43"/>
    <property type="match status" value="1"/>
</dbReference>
<name>A0AA39FPP1_9HYME</name>
<evidence type="ECO:0000256" key="13">
    <source>
        <dbReference type="ARBA" id="ARBA00023180"/>
    </source>
</evidence>
<evidence type="ECO:0000256" key="5">
    <source>
        <dbReference type="ARBA" id="ARBA00012641"/>
    </source>
</evidence>
<dbReference type="GO" id="GO:0015018">
    <property type="term" value="F:galactosylgalactosylxylosylprotein 3-beta-glucuronosyltransferase activity"/>
    <property type="evidence" value="ECO:0007669"/>
    <property type="project" value="UniProtKB-UniRule"/>
</dbReference>
<comment type="similarity">
    <text evidence="4 19">Belongs to the glycosyltransferase 43 family.</text>
</comment>
<evidence type="ECO:0000313" key="20">
    <source>
        <dbReference type="EMBL" id="KAK0173527.1"/>
    </source>
</evidence>
<keyword evidence="11 19" id="KW-0333">Golgi apparatus</keyword>
<evidence type="ECO:0000256" key="7">
    <source>
        <dbReference type="ARBA" id="ARBA00022692"/>
    </source>
</evidence>
<dbReference type="GO" id="GO:0050650">
    <property type="term" value="P:chondroitin sulfate proteoglycan biosynthetic process"/>
    <property type="evidence" value="ECO:0007669"/>
    <property type="project" value="TreeGrafter"/>
</dbReference>
<organism evidence="20 21">
    <name type="scientific">Microctonus aethiopoides</name>
    <dbReference type="NCBI Taxonomy" id="144406"/>
    <lineage>
        <taxon>Eukaryota</taxon>
        <taxon>Metazoa</taxon>
        <taxon>Ecdysozoa</taxon>
        <taxon>Arthropoda</taxon>
        <taxon>Hexapoda</taxon>
        <taxon>Insecta</taxon>
        <taxon>Pterygota</taxon>
        <taxon>Neoptera</taxon>
        <taxon>Endopterygota</taxon>
        <taxon>Hymenoptera</taxon>
        <taxon>Apocrita</taxon>
        <taxon>Ichneumonoidea</taxon>
        <taxon>Braconidae</taxon>
        <taxon>Euphorinae</taxon>
        <taxon>Microctonus</taxon>
    </lineage>
</organism>
<protein>
    <recommendedName>
        <fullName evidence="5 19">Galactosylgalactosylxylosylprotein 3-beta-glucuronosyltransferase</fullName>
        <ecNumber evidence="5 19">2.4.1.135</ecNumber>
    </recommendedName>
</protein>
<comment type="subcellular location">
    <subcellularLocation>
        <location evidence="2 19">Golgi apparatus membrane</location>
        <topology evidence="2 19">Single-pass type II membrane protein</topology>
    </subcellularLocation>
</comment>
<dbReference type="InterPro" id="IPR029044">
    <property type="entry name" value="Nucleotide-diphossugar_trans"/>
</dbReference>
<keyword evidence="9 19" id="KW-0735">Signal-anchor</keyword>
<evidence type="ECO:0000256" key="18">
    <source>
        <dbReference type="PIRSR" id="PIRSR605027-6"/>
    </source>
</evidence>
<evidence type="ECO:0000256" key="3">
    <source>
        <dbReference type="ARBA" id="ARBA00004922"/>
    </source>
</evidence>
<dbReference type="AlphaFoldDB" id="A0AA39FPP1"/>
<dbReference type="Gene3D" id="3.90.550.10">
    <property type="entry name" value="Spore Coat Polysaccharide Biosynthesis Protein SpsA, Chain A"/>
    <property type="match status" value="1"/>
</dbReference>
<reference evidence="20" key="1">
    <citation type="journal article" date="2023" name="bioRxiv">
        <title>Scaffold-level genome assemblies of two parasitoid biocontrol wasps reveal the parthenogenesis mechanism and an associated novel virus.</title>
        <authorList>
            <person name="Inwood S."/>
            <person name="Skelly J."/>
            <person name="Guhlin J."/>
            <person name="Harrop T."/>
            <person name="Goldson S."/>
            <person name="Dearden P."/>
        </authorList>
    </citation>
    <scope>NUCLEOTIDE SEQUENCE</scope>
    <source>
        <strain evidence="20">Irish</strain>
        <tissue evidence="20">Whole body</tissue>
    </source>
</reference>
<reference evidence="20" key="2">
    <citation type="submission" date="2023-03" db="EMBL/GenBank/DDBJ databases">
        <authorList>
            <person name="Inwood S.N."/>
            <person name="Skelly J.G."/>
            <person name="Guhlin J."/>
            <person name="Harrop T.W.R."/>
            <person name="Goldson S.G."/>
            <person name="Dearden P.K."/>
        </authorList>
    </citation>
    <scope>NUCLEOTIDE SEQUENCE</scope>
    <source>
        <strain evidence="20">Irish</strain>
        <tissue evidence="20">Whole body</tissue>
    </source>
</reference>
<accession>A0AA39FPP1</accession>
<evidence type="ECO:0000256" key="19">
    <source>
        <dbReference type="RuleBase" id="RU363127"/>
    </source>
</evidence>
<evidence type="ECO:0000256" key="9">
    <source>
        <dbReference type="ARBA" id="ARBA00022968"/>
    </source>
</evidence>
<dbReference type="PANTHER" id="PTHR10896">
    <property type="entry name" value="GALACTOSYLGALACTOSYLXYLOSYLPROTEIN 3-BETA-GLUCURONOSYLTRANSFERASE BETA-1,3-GLUCURONYLTRANSFERASE"/>
    <property type="match status" value="1"/>
</dbReference>
<keyword evidence="21" id="KW-1185">Reference proteome</keyword>
<evidence type="ECO:0000256" key="6">
    <source>
        <dbReference type="ARBA" id="ARBA00022679"/>
    </source>
</evidence>
<feature type="active site" description="Proton donor/acceptor" evidence="16">
    <location>
        <position position="345"/>
    </location>
</feature>
<keyword evidence="13 18" id="KW-0325">Glycoprotein</keyword>
<evidence type="ECO:0000256" key="16">
    <source>
        <dbReference type="PIRSR" id="PIRSR605027-1"/>
    </source>
</evidence>
<comment type="catalytic activity">
    <reaction evidence="15 19">
        <text>3-O-(beta-D-galactosyl-(1-&gt;3)-beta-D-galactosyl-(1-&gt;4)-beta-D-xylosyl)-L-seryl-[protein] + UDP-alpha-D-glucuronate = 3-O-(beta-D-GlcA-(1-&gt;3)-beta-D-Gal-(1-&gt;3)-beta-D-Gal-(1-&gt;4)-beta-D-Xyl)-L-seryl-[protein] + UDP + H(+)</text>
        <dbReference type="Rhea" id="RHEA:24168"/>
        <dbReference type="Rhea" id="RHEA-COMP:12571"/>
        <dbReference type="Rhea" id="RHEA-COMP:12573"/>
        <dbReference type="ChEBI" id="CHEBI:15378"/>
        <dbReference type="ChEBI" id="CHEBI:58052"/>
        <dbReference type="ChEBI" id="CHEBI:58223"/>
        <dbReference type="ChEBI" id="CHEBI:132090"/>
        <dbReference type="ChEBI" id="CHEBI:132093"/>
        <dbReference type="EC" id="2.4.1.135"/>
    </reaction>
</comment>
<dbReference type="GO" id="GO:0000139">
    <property type="term" value="C:Golgi membrane"/>
    <property type="evidence" value="ECO:0007669"/>
    <property type="project" value="UniProtKB-SubCell"/>
</dbReference>
<keyword evidence="14 17" id="KW-0464">Manganese</keyword>
<feature type="transmembrane region" description="Helical" evidence="19">
    <location>
        <begin position="7"/>
        <end position="24"/>
    </location>
</feature>
<evidence type="ECO:0000256" key="8">
    <source>
        <dbReference type="ARBA" id="ARBA00022723"/>
    </source>
</evidence>
<feature type="glycosylation site" description="N-linked (GlcNAc...) asparagine" evidence="18">
    <location>
        <position position="366"/>
    </location>
</feature>
<dbReference type="SUPFAM" id="SSF53448">
    <property type="entry name" value="Nucleotide-diphospho-sugar transferases"/>
    <property type="match status" value="1"/>
</dbReference>
<keyword evidence="8 17" id="KW-0479">Metal-binding</keyword>
<evidence type="ECO:0000256" key="12">
    <source>
        <dbReference type="ARBA" id="ARBA00023136"/>
    </source>
</evidence>
<dbReference type="GO" id="GO:0046872">
    <property type="term" value="F:metal ion binding"/>
    <property type="evidence" value="ECO:0007669"/>
    <property type="project" value="UniProtKB-KW"/>
</dbReference>
<comment type="pathway">
    <text evidence="3 19">Protein modification; protein glycosylation.</text>
</comment>
<evidence type="ECO:0000256" key="15">
    <source>
        <dbReference type="ARBA" id="ARBA00047979"/>
    </source>
</evidence>
<comment type="caution">
    <text evidence="20">The sequence shown here is derived from an EMBL/GenBank/DDBJ whole genome shotgun (WGS) entry which is preliminary data.</text>
</comment>
<dbReference type="EMBL" id="JAQQBS010000002">
    <property type="protein sequence ID" value="KAK0173527.1"/>
    <property type="molecule type" value="Genomic_DNA"/>
</dbReference>
<feature type="binding site" evidence="17">
    <location>
        <position position="262"/>
    </location>
    <ligand>
        <name>Mn(2+)</name>
        <dbReference type="ChEBI" id="CHEBI:29035"/>
    </ligand>
</feature>